<name>A7RR51_NEMVE</name>
<dbReference type="AlphaFoldDB" id="A7RR51"/>
<dbReference type="SUPFAM" id="SSF81321">
    <property type="entry name" value="Family A G protein-coupled receptor-like"/>
    <property type="match status" value="1"/>
</dbReference>
<keyword evidence="3 9" id="KW-0812">Transmembrane</keyword>
<reference evidence="11 12" key="1">
    <citation type="journal article" date="2007" name="Science">
        <title>Sea anemone genome reveals ancestral eumetazoan gene repertoire and genomic organization.</title>
        <authorList>
            <person name="Putnam N.H."/>
            <person name="Srivastava M."/>
            <person name="Hellsten U."/>
            <person name="Dirks B."/>
            <person name="Chapman J."/>
            <person name="Salamov A."/>
            <person name="Terry A."/>
            <person name="Shapiro H."/>
            <person name="Lindquist E."/>
            <person name="Kapitonov V.V."/>
            <person name="Jurka J."/>
            <person name="Genikhovich G."/>
            <person name="Grigoriev I.V."/>
            <person name="Lucas S.M."/>
            <person name="Steele R.E."/>
            <person name="Finnerty J.R."/>
            <person name="Technau U."/>
            <person name="Martindale M.Q."/>
            <person name="Rokhsar D.S."/>
        </authorList>
    </citation>
    <scope>NUCLEOTIDE SEQUENCE [LARGE SCALE GENOMIC DNA]</scope>
    <source>
        <strain evidence="12">CH2 X CH6</strain>
    </source>
</reference>
<organism evidence="11 12">
    <name type="scientific">Nematostella vectensis</name>
    <name type="common">Starlet sea anemone</name>
    <dbReference type="NCBI Taxonomy" id="45351"/>
    <lineage>
        <taxon>Eukaryota</taxon>
        <taxon>Metazoa</taxon>
        <taxon>Cnidaria</taxon>
        <taxon>Anthozoa</taxon>
        <taxon>Hexacorallia</taxon>
        <taxon>Actiniaria</taxon>
        <taxon>Edwardsiidae</taxon>
        <taxon>Nematostella</taxon>
    </lineage>
</organism>
<dbReference type="CDD" id="cd00637">
    <property type="entry name" value="7tm_classA_rhodopsin-like"/>
    <property type="match status" value="1"/>
</dbReference>
<evidence type="ECO:0000256" key="6">
    <source>
        <dbReference type="ARBA" id="ARBA00023136"/>
    </source>
</evidence>
<proteinExistence type="predicted"/>
<dbReference type="InterPro" id="IPR017452">
    <property type="entry name" value="GPCR_Rhodpsn_7TM"/>
</dbReference>
<dbReference type="Pfam" id="PF00001">
    <property type="entry name" value="7tm_1"/>
    <property type="match status" value="1"/>
</dbReference>
<protein>
    <recommendedName>
        <fullName evidence="10">G-protein coupled receptors family 1 profile domain-containing protein</fullName>
    </recommendedName>
</protein>
<keyword evidence="8" id="KW-0807">Transducer</keyword>
<comment type="subcellular location">
    <subcellularLocation>
        <location evidence="1">Cell membrane</location>
        <topology evidence="1">Multi-pass membrane protein</topology>
    </subcellularLocation>
</comment>
<evidence type="ECO:0000256" key="2">
    <source>
        <dbReference type="ARBA" id="ARBA00022475"/>
    </source>
</evidence>
<dbReference type="Proteomes" id="UP000001593">
    <property type="component" value="Unassembled WGS sequence"/>
</dbReference>
<keyword evidence="6 9" id="KW-0472">Membrane</keyword>
<dbReference type="EMBL" id="DS469530">
    <property type="protein sequence ID" value="EDO46052.1"/>
    <property type="molecule type" value="Genomic_DNA"/>
</dbReference>
<dbReference type="Gene3D" id="1.20.1070.10">
    <property type="entry name" value="Rhodopsin 7-helix transmembrane proteins"/>
    <property type="match status" value="1"/>
</dbReference>
<evidence type="ECO:0000256" key="3">
    <source>
        <dbReference type="ARBA" id="ARBA00022692"/>
    </source>
</evidence>
<feature type="transmembrane region" description="Helical" evidence="9">
    <location>
        <begin position="17"/>
        <end position="36"/>
    </location>
</feature>
<dbReference type="InParanoid" id="A7RR51"/>
<keyword evidence="4 9" id="KW-1133">Transmembrane helix</keyword>
<gene>
    <name evidence="11" type="ORF">NEMVEDRAFT_v1g90615</name>
</gene>
<keyword evidence="2" id="KW-1003">Cell membrane</keyword>
<evidence type="ECO:0000256" key="1">
    <source>
        <dbReference type="ARBA" id="ARBA00004651"/>
    </source>
</evidence>
<dbReference type="GO" id="GO:0005886">
    <property type="term" value="C:plasma membrane"/>
    <property type="evidence" value="ECO:0007669"/>
    <property type="project" value="UniProtKB-SubCell"/>
</dbReference>
<keyword evidence="7" id="KW-0675">Receptor</keyword>
<keyword evidence="12" id="KW-1185">Reference proteome</keyword>
<evidence type="ECO:0000256" key="9">
    <source>
        <dbReference type="SAM" id="Phobius"/>
    </source>
</evidence>
<dbReference type="InterPro" id="IPR000276">
    <property type="entry name" value="GPCR_Rhodpsn"/>
</dbReference>
<dbReference type="GO" id="GO:0004930">
    <property type="term" value="F:G protein-coupled receptor activity"/>
    <property type="evidence" value="ECO:0007669"/>
    <property type="project" value="UniProtKB-KW"/>
</dbReference>
<dbReference type="PROSITE" id="PS50262">
    <property type="entry name" value="G_PROTEIN_RECEP_F1_2"/>
    <property type="match status" value="1"/>
</dbReference>
<dbReference type="HOGENOM" id="CLU_2152109_0_0_1"/>
<dbReference type="InterPro" id="IPR050569">
    <property type="entry name" value="TAAR"/>
</dbReference>
<dbReference type="PhylomeDB" id="A7RR51"/>
<evidence type="ECO:0000313" key="11">
    <source>
        <dbReference type="EMBL" id="EDO46052.1"/>
    </source>
</evidence>
<evidence type="ECO:0000256" key="5">
    <source>
        <dbReference type="ARBA" id="ARBA00023040"/>
    </source>
</evidence>
<keyword evidence="5" id="KW-0297">G-protein coupled receptor</keyword>
<dbReference type="PANTHER" id="PTHR24249:SF372">
    <property type="entry name" value="G-PROTEIN COUPLED RECEPTORS FAMILY 1 PROFILE DOMAIN-CONTAINING PROTEIN"/>
    <property type="match status" value="1"/>
</dbReference>
<accession>A7RR51</accession>
<feature type="non-terminal residue" evidence="11">
    <location>
        <position position="1"/>
    </location>
</feature>
<evidence type="ECO:0000256" key="4">
    <source>
        <dbReference type="ARBA" id="ARBA00022989"/>
    </source>
</evidence>
<evidence type="ECO:0000256" key="7">
    <source>
        <dbReference type="ARBA" id="ARBA00023170"/>
    </source>
</evidence>
<dbReference type="PANTHER" id="PTHR24249">
    <property type="entry name" value="HISTAMINE RECEPTOR-RELATED G-PROTEIN COUPLED RECEPTOR"/>
    <property type="match status" value="1"/>
</dbReference>
<evidence type="ECO:0000256" key="8">
    <source>
        <dbReference type="ARBA" id="ARBA00023224"/>
    </source>
</evidence>
<feature type="non-terminal residue" evidence="11">
    <location>
        <position position="122"/>
    </location>
</feature>
<feature type="domain" description="G-protein coupled receptors family 1 profile" evidence="10">
    <location>
        <begin position="1"/>
        <end position="122"/>
    </location>
</feature>
<evidence type="ECO:0000313" key="12">
    <source>
        <dbReference type="Proteomes" id="UP000001593"/>
    </source>
</evidence>
<sequence>VLLAIAKTPSLRTPSNLVILNLATTDFGLGISLLVFTSPAKIAFRFSGEGVYCPILEISEASFNVLTSASFLTLCLSAIERFLFVNLHLRYESVVTVKRVGIAIGGTWAVSVLGNICLQSGW</sequence>
<evidence type="ECO:0000259" key="10">
    <source>
        <dbReference type="PROSITE" id="PS50262"/>
    </source>
</evidence>